<reference evidence="8 9" key="1">
    <citation type="submission" date="2024-10" db="EMBL/GenBank/DDBJ databases">
        <authorList>
            <person name="Kim D."/>
        </authorList>
    </citation>
    <scope>NUCLEOTIDE SEQUENCE [LARGE SCALE GENOMIC DNA]</scope>
    <source>
        <strain evidence="8">BH-2024</strain>
    </source>
</reference>
<dbReference type="CDD" id="cd04369">
    <property type="entry name" value="Bromodomain"/>
    <property type="match status" value="1"/>
</dbReference>
<dbReference type="Gene3D" id="1.20.920.10">
    <property type="entry name" value="Bromodomain-like"/>
    <property type="match status" value="1"/>
</dbReference>
<evidence type="ECO:0000256" key="2">
    <source>
        <dbReference type="ARBA" id="ARBA00022737"/>
    </source>
</evidence>
<feature type="repeat" description="WD" evidence="5">
    <location>
        <begin position="197"/>
        <end position="229"/>
    </location>
</feature>
<dbReference type="PRINTS" id="PR00320">
    <property type="entry name" value="GPROTEINBRPT"/>
</dbReference>
<dbReference type="PROSITE" id="PS50014">
    <property type="entry name" value="BROMODOMAIN_2"/>
    <property type="match status" value="1"/>
</dbReference>
<dbReference type="InterPro" id="IPR052060">
    <property type="entry name" value="Bromo_WD_repeat"/>
</dbReference>
<dbReference type="SUPFAM" id="SSF47370">
    <property type="entry name" value="Bromodomain"/>
    <property type="match status" value="1"/>
</dbReference>
<keyword evidence="1 5" id="KW-0853">WD repeat</keyword>
<protein>
    <recommendedName>
        <fullName evidence="7">Bromo domain-containing protein</fullName>
    </recommendedName>
</protein>
<dbReference type="Pfam" id="PF25313">
    <property type="entry name" value="BRWD_AD"/>
    <property type="match status" value="1"/>
</dbReference>
<proteinExistence type="predicted"/>
<dbReference type="CDD" id="cd00200">
    <property type="entry name" value="WD40"/>
    <property type="match status" value="1"/>
</dbReference>
<accession>A0ABD2HTK9</accession>
<feature type="compositionally biased region" description="Low complexity" evidence="6">
    <location>
        <begin position="829"/>
        <end position="839"/>
    </location>
</feature>
<comment type="caution">
    <text evidence="8">The sequence shown here is derived from an EMBL/GenBank/DDBJ whole genome shotgun (WGS) entry which is preliminary data.</text>
</comment>
<feature type="compositionally biased region" description="Low complexity" evidence="6">
    <location>
        <begin position="928"/>
        <end position="944"/>
    </location>
</feature>
<dbReference type="EMBL" id="JBICBT010001409">
    <property type="protein sequence ID" value="KAL3067950.1"/>
    <property type="molecule type" value="Genomic_DNA"/>
</dbReference>
<feature type="region of interest" description="Disordered" evidence="6">
    <location>
        <begin position="1713"/>
        <end position="1754"/>
    </location>
</feature>
<feature type="region of interest" description="Disordered" evidence="6">
    <location>
        <begin position="628"/>
        <end position="647"/>
    </location>
</feature>
<keyword evidence="9" id="KW-1185">Reference proteome</keyword>
<dbReference type="InterPro" id="IPR020472">
    <property type="entry name" value="WD40_PAC1"/>
</dbReference>
<feature type="compositionally biased region" description="Acidic residues" evidence="6">
    <location>
        <begin position="971"/>
        <end position="981"/>
    </location>
</feature>
<dbReference type="PROSITE" id="PS50082">
    <property type="entry name" value="WD_REPEATS_2"/>
    <property type="match status" value="4"/>
</dbReference>
<feature type="compositionally biased region" description="Polar residues" evidence="6">
    <location>
        <begin position="953"/>
        <end position="964"/>
    </location>
</feature>
<feature type="compositionally biased region" description="Acidic residues" evidence="6">
    <location>
        <begin position="816"/>
        <end position="827"/>
    </location>
</feature>
<feature type="compositionally biased region" description="Acidic residues" evidence="6">
    <location>
        <begin position="847"/>
        <end position="856"/>
    </location>
</feature>
<feature type="compositionally biased region" description="Basic and acidic residues" evidence="6">
    <location>
        <begin position="857"/>
        <end position="871"/>
    </location>
</feature>
<evidence type="ECO:0000256" key="1">
    <source>
        <dbReference type="ARBA" id="ARBA00022574"/>
    </source>
</evidence>
<feature type="compositionally biased region" description="Basic residues" evidence="6">
    <location>
        <begin position="1118"/>
        <end position="1130"/>
    </location>
</feature>
<feature type="repeat" description="WD" evidence="5">
    <location>
        <begin position="512"/>
        <end position="554"/>
    </location>
</feature>
<dbReference type="Pfam" id="PF00400">
    <property type="entry name" value="WD40"/>
    <property type="match status" value="4"/>
</dbReference>
<feature type="repeat" description="WD" evidence="5">
    <location>
        <begin position="379"/>
        <end position="413"/>
    </location>
</feature>
<evidence type="ECO:0000313" key="8">
    <source>
        <dbReference type="EMBL" id="KAL3067950.1"/>
    </source>
</evidence>
<dbReference type="PRINTS" id="PR00503">
    <property type="entry name" value="BROMODOMAIN"/>
</dbReference>
<evidence type="ECO:0000256" key="3">
    <source>
        <dbReference type="ARBA" id="ARBA00023117"/>
    </source>
</evidence>
<feature type="compositionally biased region" description="Acidic residues" evidence="6">
    <location>
        <begin position="1138"/>
        <end position="1150"/>
    </location>
</feature>
<feature type="compositionally biased region" description="Low complexity" evidence="6">
    <location>
        <begin position="984"/>
        <end position="997"/>
    </location>
</feature>
<dbReference type="PANTHER" id="PTHR16266:SF17">
    <property type="entry name" value="BRWD3"/>
    <property type="match status" value="1"/>
</dbReference>
<feature type="repeat" description="WD" evidence="5">
    <location>
        <begin position="239"/>
        <end position="280"/>
    </location>
</feature>
<evidence type="ECO:0000256" key="6">
    <source>
        <dbReference type="SAM" id="MobiDB-lite"/>
    </source>
</evidence>
<feature type="domain" description="Bromo" evidence="7">
    <location>
        <begin position="1435"/>
        <end position="1505"/>
    </location>
</feature>
<feature type="compositionally biased region" description="Acidic residues" evidence="6">
    <location>
        <begin position="1056"/>
        <end position="1088"/>
    </location>
</feature>
<keyword evidence="3 4" id="KW-0103">Bromodomain</keyword>
<evidence type="ECO:0000256" key="5">
    <source>
        <dbReference type="PROSITE-ProRule" id="PRU00221"/>
    </source>
</evidence>
<dbReference type="SMART" id="SM00320">
    <property type="entry name" value="WD40"/>
    <property type="match status" value="6"/>
</dbReference>
<gene>
    <name evidence="8" type="ORF">niasHT_037940</name>
</gene>
<feature type="region of interest" description="Disordered" evidence="6">
    <location>
        <begin position="771"/>
        <end position="1175"/>
    </location>
</feature>
<feature type="compositionally biased region" description="Polar residues" evidence="6">
    <location>
        <begin position="891"/>
        <end position="906"/>
    </location>
</feature>
<dbReference type="InterPro" id="IPR036322">
    <property type="entry name" value="WD40_repeat_dom_sf"/>
</dbReference>
<feature type="compositionally biased region" description="Basic and acidic residues" evidence="6">
    <location>
        <begin position="1158"/>
        <end position="1171"/>
    </location>
</feature>
<dbReference type="InterPro" id="IPR015943">
    <property type="entry name" value="WD40/YVTN_repeat-like_dom_sf"/>
</dbReference>
<dbReference type="Pfam" id="PF00439">
    <property type="entry name" value="Bromodomain"/>
    <property type="match status" value="1"/>
</dbReference>
<dbReference type="Gene3D" id="2.130.10.10">
    <property type="entry name" value="YVTN repeat-like/Quinoprotein amine dehydrogenase"/>
    <property type="match status" value="3"/>
</dbReference>
<dbReference type="InterPro" id="IPR001680">
    <property type="entry name" value="WD40_rpt"/>
</dbReference>
<organism evidence="8 9">
    <name type="scientific">Heterodera trifolii</name>
    <dbReference type="NCBI Taxonomy" id="157864"/>
    <lineage>
        <taxon>Eukaryota</taxon>
        <taxon>Metazoa</taxon>
        <taxon>Ecdysozoa</taxon>
        <taxon>Nematoda</taxon>
        <taxon>Chromadorea</taxon>
        <taxon>Rhabditida</taxon>
        <taxon>Tylenchina</taxon>
        <taxon>Tylenchomorpha</taxon>
        <taxon>Tylenchoidea</taxon>
        <taxon>Heteroderidae</taxon>
        <taxon>Heteroderinae</taxon>
        <taxon>Heterodera</taxon>
    </lineage>
</organism>
<keyword evidence="2" id="KW-0677">Repeat</keyword>
<dbReference type="InterPro" id="IPR057451">
    <property type="entry name" value="BRWD/PHIP_AD"/>
</dbReference>
<sequence>MSSTFPCSSSAALIQNASPLASSHCFRFDAQSKTEFLLMIQLYLQSEPKYRENSRALFDAIEQNETIPFRYDVNGIAHPQTLTTYLSSVLPFAASLPTLIHQLSRLQTAANPSPVANFLPIRFFTSRRNALDRRAEETFRSSSKLLTVVSRRPTADAIHSIHPIMALQSREIGRCVSMTPRTLFRKELYNLHPHTRILGHLSSIFCVAFDRSGRFLFTGADDNLVKVWDAQRCLLRFTFRGHSGEITDLSVSYDNNLLASGSVDKTIRVWCLRKGTAFRIFRGHTGTVNSVQWVPLLAGQMRYLLSAGNDCAVMFQRYNAETLAFEDPPFKFNERATGGARIISASHSPGGNLVIIGDTHQSLMMYKLSAQGVDRLYEFQAHSDRIDTLVWSHHSLRFVSGSKDGTAKVWSLDEEGRWAPVELNPFPTVQQTPRVTATTGDGEPPAAGVALPSSQQSTNRRAANTNAGGTPNNGYKLTMLCWTLDDDMVISIGSDFLLRCWDWRRGQLLAKYPGHQNDVFCLNAHPIHKELIVSAGHDGLVIVWNVYNGKQMSKHRNENNDREAVAIFDNQISADGTTVACVDAMGHLSIYGVDHNQEALKRPHEQFFTTDYKHLEIDTDGRVVDADTGELPERLPPPPFVKSDGTLLPETDQRLVPGNDIASKEVIKPCAWLKRDIVPPLNDSVLASFWNRQMEISATELAQFEQKHCPEPSELYNNHPKNNHRLRGLQRRGAIRRPASAATAAQQRRHGGVHYRLAEFLRNRAPRYILDNDYPEDENDRSYSASEDGEVEENDGFMLNGIGHDEHSMSSGGTSDMEEDEEQETDNDGAAARGAGRRANGVRRTEEEEDEDDSDYELGRIGRETVFRERSSWTVTGRRKRRPPRPESSDLRQGTSSQETNNNGNQADELYSRHSARLRARAQRSAEEQQQQQQQQSVSSSSQTQHHRRYKTRQTAFISSSSEGEQLVKQEEDEEEEEDEENSRQSAASRTTKSRSAPLANGHAAAVVNGRGSSSGTSGGAVAKRKKRNNAVGRKKGTAVEQRPQRKKRPRLMLTEMEEEEEEEEDEQKEQESEEEEHMEEEEGEESSDQWPTTSKQSFDHRENGRKRSARAAAAAPPRRHRPLRQRRVAANRVAWTCDEEDGTEEDDGLSGDGSEYASRKLSAEEHERANSHRRIHRFQQSYPQWLRMTERRRFPYFPQLGDEVAYFLQGHKTYLKELKENGIQVTKAMQPRPDLNAMEFCFVDKLEWVVHSGIHMAHLRLARCQNGRRIGSTFQIFFHDMQNVLDFLVLKQHFDASKQLNLQPGNRVESIVDDKFYTGKVLRVTAAEYDSYPNSDWCAVCVEWDNGEDDRYSPWDLQALTKGRKSESTATKHDTAKLGEYHPMPGEWLVPEWALANAPPRASSSTVSSRPSNSSLLAQELFQQRISKLIEQLSHVKEVLPFLEPVDLHLYQDYPTYVFYPMDLTTIQERIHNNFYRRSLAILYDVQMLGKNALAYNKPKYPIVRHACALVETIFVFMEDWKQNDPLPMFRHFIEAGTEGTKYWQLDLLATSNGVGIGSTSTLFTTGSGSVSGSALSNGTVNHQQSATSARLQVAPGPSSSSATAGLPLWASECSAMVDELSEVFRDRVTQRHQNDLFNNFLASLKSVSDAIVEFQTPQAFVLRVRECLKASKEAAEESGTRRSKVFQVILNLESLLQTKEKPILAKHRLMEAETISHERQHRRRRASTSNSGIADGTNGRNNGQQRHPRKAAVSAYELIQNISQEAEWEEFDDNGQPQEQQRRRHRRQRY</sequence>
<feature type="region of interest" description="Disordered" evidence="6">
    <location>
        <begin position="1768"/>
        <end position="1792"/>
    </location>
</feature>
<dbReference type="PANTHER" id="PTHR16266">
    <property type="entry name" value="WD REPEAT DOMAIN 9"/>
    <property type="match status" value="1"/>
</dbReference>
<feature type="compositionally biased region" description="Polar residues" evidence="6">
    <location>
        <begin position="452"/>
        <end position="461"/>
    </location>
</feature>
<dbReference type="InterPro" id="IPR036427">
    <property type="entry name" value="Bromodomain-like_sf"/>
</dbReference>
<feature type="compositionally biased region" description="Basic residues" evidence="6">
    <location>
        <begin position="1023"/>
        <end position="1037"/>
    </location>
</feature>
<name>A0ABD2HTK9_9BILA</name>
<evidence type="ECO:0000256" key="4">
    <source>
        <dbReference type="PROSITE-ProRule" id="PRU00035"/>
    </source>
</evidence>
<dbReference type="SUPFAM" id="SSF50978">
    <property type="entry name" value="WD40 repeat-like"/>
    <property type="match status" value="1"/>
</dbReference>
<feature type="region of interest" description="Disordered" evidence="6">
    <location>
        <begin position="434"/>
        <end position="469"/>
    </location>
</feature>
<feature type="compositionally biased region" description="Polar residues" evidence="6">
    <location>
        <begin position="1729"/>
        <end position="1747"/>
    </location>
</feature>
<dbReference type="SMART" id="SM00297">
    <property type="entry name" value="BROMO"/>
    <property type="match status" value="1"/>
</dbReference>
<dbReference type="PROSITE" id="PS50294">
    <property type="entry name" value="WD_REPEATS_REGION"/>
    <property type="match status" value="4"/>
</dbReference>
<evidence type="ECO:0000313" key="9">
    <source>
        <dbReference type="Proteomes" id="UP001620626"/>
    </source>
</evidence>
<dbReference type="InterPro" id="IPR001487">
    <property type="entry name" value="Bromodomain"/>
</dbReference>
<dbReference type="Proteomes" id="UP001620626">
    <property type="component" value="Unassembled WGS sequence"/>
</dbReference>
<dbReference type="PROSITE" id="PS00678">
    <property type="entry name" value="WD_REPEATS_1"/>
    <property type="match status" value="1"/>
</dbReference>
<evidence type="ECO:0000259" key="7">
    <source>
        <dbReference type="PROSITE" id="PS50014"/>
    </source>
</evidence>
<dbReference type="InterPro" id="IPR019775">
    <property type="entry name" value="WD40_repeat_CS"/>
</dbReference>